<dbReference type="RefSeq" id="WP_258822190.1">
    <property type="nucleotide sequence ID" value="NZ_JANUHB010000002.1"/>
</dbReference>
<protein>
    <submittedName>
        <fullName evidence="1">Uncharacterized protein</fullName>
    </submittedName>
</protein>
<gene>
    <name evidence="1" type="ORF">NX774_10875</name>
</gene>
<keyword evidence="2" id="KW-1185">Reference proteome</keyword>
<evidence type="ECO:0000313" key="1">
    <source>
        <dbReference type="EMBL" id="MCS0808421.1"/>
    </source>
</evidence>
<organism evidence="1 2">
    <name type="scientific">Massilia agilis</name>
    <dbReference type="NCBI Taxonomy" id="1811226"/>
    <lineage>
        <taxon>Bacteria</taxon>
        <taxon>Pseudomonadati</taxon>
        <taxon>Pseudomonadota</taxon>
        <taxon>Betaproteobacteria</taxon>
        <taxon>Burkholderiales</taxon>
        <taxon>Oxalobacteraceae</taxon>
        <taxon>Telluria group</taxon>
        <taxon>Massilia</taxon>
    </lineage>
</organism>
<name>A0ABT2DAV7_9BURK</name>
<accession>A0ABT2DAV7</accession>
<dbReference type="Proteomes" id="UP001206126">
    <property type="component" value="Unassembled WGS sequence"/>
</dbReference>
<comment type="caution">
    <text evidence="1">The sequence shown here is derived from an EMBL/GenBank/DDBJ whole genome shotgun (WGS) entry which is preliminary data.</text>
</comment>
<proteinExistence type="predicted"/>
<dbReference type="EMBL" id="JANUHB010000002">
    <property type="protein sequence ID" value="MCS0808421.1"/>
    <property type="molecule type" value="Genomic_DNA"/>
</dbReference>
<reference evidence="1 2" key="1">
    <citation type="submission" date="2022-08" db="EMBL/GenBank/DDBJ databases">
        <title>Reclassification of Massilia species as members of the genera Telluria, Duganella, Pseudoduganella, Mokoshia gen. nov. and Zemynaea gen. nov. using orthogonal and non-orthogonal genome-based approaches.</title>
        <authorList>
            <person name="Bowman J.P."/>
        </authorList>
    </citation>
    <scope>NUCLEOTIDE SEQUENCE [LARGE SCALE GENOMIC DNA]</scope>
    <source>
        <strain evidence="1 2">JCM 31605</strain>
    </source>
</reference>
<sequence>MEAALRSKAFDDARRFMRNAAAHGGVAAHTAKSFLVRGDRHGRRVDIEVQSGMAFG</sequence>
<evidence type="ECO:0000313" key="2">
    <source>
        <dbReference type="Proteomes" id="UP001206126"/>
    </source>
</evidence>